<keyword evidence="2" id="KW-0560">Oxidoreductase</keyword>
<proteinExistence type="inferred from homology"/>
<dbReference type="RefSeq" id="WP_117556593.1">
    <property type="nucleotide sequence ID" value="NZ_QSOV01000003.1"/>
</dbReference>
<evidence type="ECO:0000256" key="2">
    <source>
        <dbReference type="ARBA" id="ARBA00023002"/>
    </source>
</evidence>
<sequence>MEKNENKGRIKMLRKVKRQMKSVIEGVALRKKQKMLFKQEFQVGGYDRNEVNLLLLAHSLEKGMGINNPRRGFGIEKATRLINEISIYVARVKRPIAGYAYNEAMSVLGEYIQFTVNSGVDISSLIDVYQRILEEYGIKQVNAGYTEIDVDALYNSIDFQSAFHFMESRHSIRSFEKRPVSEAEMEKVLETASFAPSACNRQPIKVFWTNNSNSVFQISKCVPGNKGFEDDIPNWAIVAVDRTMFGEQEVLQWYVNGGIYVSYLVQAFHAHKLGSCIFQIPIGTDCAKDIQKVADIPNQYAIVCAVGYGYPQHIVKCLAAARKPVSDYEVYF</sequence>
<gene>
    <name evidence="4" type="ORF">DXD67_04510</name>
</gene>
<reference evidence="4 5" key="1">
    <citation type="submission" date="2018-08" db="EMBL/GenBank/DDBJ databases">
        <title>A genome reference for cultivated species of the human gut microbiota.</title>
        <authorList>
            <person name="Zou Y."/>
            <person name="Xue W."/>
            <person name="Luo G."/>
        </authorList>
    </citation>
    <scope>NUCLEOTIDE SEQUENCE [LARGE SCALE GENOMIC DNA]</scope>
    <source>
        <strain evidence="4 5">TM07-19</strain>
    </source>
</reference>
<dbReference type="Gene3D" id="3.40.109.10">
    <property type="entry name" value="NADH Oxidase"/>
    <property type="match status" value="1"/>
</dbReference>
<dbReference type="Pfam" id="PF00881">
    <property type="entry name" value="Nitroreductase"/>
    <property type="match status" value="1"/>
</dbReference>
<dbReference type="AlphaFoldDB" id="A0A3E4GS44"/>
<feature type="domain" description="Nitroreductase" evidence="3">
    <location>
        <begin position="167"/>
        <end position="212"/>
    </location>
</feature>
<dbReference type="InterPro" id="IPR000415">
    <property type="entry name" value="Nitroreductase-like"/>
</dbReference>
<dbReference type="PANTHER" id="PTHR43673:SF10">
    <property type="entry name" value="NADH DEHYDROGENASE_NAD(P)H NITROREDUCTASE XCC3605-RELATED"/>
    <property type="match status" value="1"/>
</dbReference>
<dbReference type="EMBL" id="QSOV01000003">
    <property type="protein sequence ID" value="RGJ25013.1"/>
    <property type="molecule type" value="Genomic_DNA"/>
</dbReference>
<dbReference type="InterPro" id="IPR029479">
    <property type="entry name" value="Nitroreductase"/>
</dbReference>
<dbReference type="CDD" id="cd02062">
    <property type="entry name" value="Nitro_FMN_reductase"/>
    <property type="match status" value="1"/>
</dbReference>
<dbReference type="GO" id="GO:0016491">
    <property type="term" value="F:oxidoreductase activity"/>
    <property type="evidence" value="ECO:0007669"/>
    <property type="project" value="UniProtKB-KW"/>
</dbReference>
<organism evidence="4 5">
    <name type="scientific">Coprococcus comes</name>
    <dbReference type="NCBI Taxonomy" id="410072"/>
    <lineage>
        <taxon>Bacteria</taxon>
        <taxon>Bacillati</taxon>
        <taxon>Bacillota</taxon>
        <taxon>Clostridia</taxon>
        <taxon>Lachnospirales</taxon>
        <taxon>Lachnospiraceae</taxon>
        <taxon>Coprococcus</taxon>
    </lineage>
</organism>
<comment type="caution">
    <text evidence="4">The sequence shown here is derived from an EMBL/GenBank/DDBJ whole genome shotgun (WGS) entry which is preliminary data.</text>
</comment>
<comment type="similarity">
    <text evidence="1">Belongs to the nitroreductase family.</text>
</comment>
<dbReference type="SUPFAM" id="SSF55469">
    <property type="entry name" value="FMN-dependent nitroreductase-like"/>
    <property type="match status" value="1"/>
</dbReference>
<evidence type="ECO:0000256" key="1">
    <source>
        <dbReference type="ARBA" id="ARBA00007118"/>
    </source>
</evidence>
<name>A0A3E4GS44_9FIRM</name>
<evidence type="ECO:0000259" key="3">
    <source>
        <dbReference type="Pfam" id="PF00881"/>
    </source>
</evidence>
<accession>A0A3E4GS44</accession>
<dbReference type="Proteomes" id="UP000260655">
    <property type="component" value="Unassembled WGS sequence"/>
</dbReference>
<evidence type="ECO:0000313" key="4">
    <source>
        <dbReference type="EMBL" id="RGJ25013.1"/>
    </source>
</evidence>
<evidence type="ECO:0000313" key="5">
    <source>
        <dbReference type="Proteomes" id="UP000260655"/>
    </source>
</evidence>
<protein>
    <recommendedName>
        <fullName evidence="3">Nitroreductase domain-containing protein</fullName>
    </recommendedName>
</protein>
<dbReference type="PANTHER" id="PTHR43673">
    <property type="entry name" value="NAD(P)H NITROREDUCTASE YDGI-RELATED"/>
    <property type="match status" value="1"/>
</dbReference>